<dbReference type="PANTHER" id="PTHR11963">
    <property type="entry name" value="LEUCINE AMINOPEPTIDASE-RELATED"/>
    <property type="match status" value="1"/>
</dbReference>
<sequence length="460" mass="47992">MSLCFAAASAAQIPLHLLTPDALESFLSDLPQAEARWVRASGFAAQPGTVCLLPGGEGVKAALAGLGSDRDRRRSRFGLGAVRTALPDGCYRLETDLTGDALDEQLLGWLLAGYRFDTYAASAPVKAQLVAPDHVDAARLVAIAEGEALTRDLINTPANDMGPEELEAAARALAEAHGADISVTVGEALLSDGFPMIHAVGRASPRAPRLIDMRWGARGPVLTLVGKGVCFDTGGLNIKPGGSMGLMKKDMGGAATVLGLAKMIMALDLPLQLRVLIPAVENAVSGAAFRPQDILTSRKGLTVEINNTDAEGRLVLADALALADETPPDLLISMATLTGAARVAVGPDLAPFYATTEADAAALKAAAGRVADPVWQMPYWEPYEKMIEPGIADLDNAPSGGFAGSITAALFLRRFVTGTPRYMHFDIYGWNPTAAPARPKGGVGQGARAILDALSELLAL</sequence>
<dbReference type="EMBL" id="CP004393">
    <property type="protein sequence ID" value="AJE45242.1"/>
    <property type="molecule type" value="Genomic_DNA"/>
</dbReference>
<dbReference type="GO" id="GO:0030145">
    <property type="term" value="F:manganese ion binding"/>
    <property type="evidence" value="ECO:0007669"/>
    <property type="project" value="InterPro"/>
</dbReference>
<evidence type="ECO:0000256" key="5">
    <source>
        <dbReference type="ARBA" id="ARBA00023211"/>
    </source>
</evidence>
<keyword evidence="5" id="KW-0464">Manganese</keyword>
<dbReference type="STRING" id="1208324.P73_0527"/>
<keyword evidence="4" id="KW-0378">Hydrolase</keyword>
<dbReference type="Gene3D" id="3.40.630.10">
    <property type="entry name" value="Zn peptidases"/>
    <property type="match status" value="1"/>
</dbReference>
<dbReference type="PRINTS" id="PR00481">
    <property type="entry name" value="LAMNOPPTDASE"/>
</dbReference>
<dbReference type="PANTHER" id="PTHR11963:SF20">
    <property type="entry name" value="PEPTIDASE B"/>
    <property type="match status" value="1"/>
</dbReference>
<feature type="domain" description="Cytosol aminopeptidase" evidence="6">
    <location>
        <begin position="307"/>
        <end position="314"/>
    </location>
</feature>
<comment type="similarity">
    <text evidence="1">Belongs to the peptidase M17 family.</text>
</comment>
<evidence type="ECO:0000259" key="6">
    <source>
        <dbReference type="PROSITE" id="PS00631"/>
    </source>
</evidence>
<keyword evidence="3" id="KW-0645">Protease</keyword>
<keyword evidence="8" id="KW-1185">Reference proteome</keyword>
<evidence type="ECO:0000256" key="2">
    <source>
        <dbReference type="ARBA" id="ARBA00022438"/>
    </source>
</evidence>
<evidence type="ECO:0000313" key="8">
    <source>
        <dbReference type="Proteomes" id="UP000031521"/>
    </source>
</evidence>
<dbReference type="KEGG" id="cid:P73_0527"/>
<evidence type="ECO:0000256" key="4">
    <source>
        <dbReference type="ARBA" id="ARBA00022801"/>
    </source>
</evidence>
<protein>
    <submittedName>
        <fullName evidence="7">Leucyl aminopeptidase</fullName>
    </submittedName>
</protein>
<dbReference type="InterPro" id="IPR043472">
    <property type="entry name" value="Macro_dom-like"/>
</dbReference>
<reference evidence="7 8" key="1">
    <citation type="journal article" date="2014" name="Int. J. Syst. Evol. Microbiol.">
        <title>Celeribacter indicus sp. nov., a polycyclic aromatic hydrocarbon-degrading bacterium from deep-sea sediment and reclassification of Huaishuia halophila as Celeribacter halophilus comb. nov.</title>
        <authorList>
            <person name="Lai Q."/>
            <person name="Cao J."/>
            <person name="Yuan J."/>
            <person name="Li F."/>
            <person name="Shao Z."/>
        </authorList>
    </citation>
    <scope>NUCLEOTIDE SEQUENCE [LARGE SCALE GENOMIC DNA]</scope>
    <source>
        <strain evidence="7">P73</strain>
    </source>
</reference>
<dbReference type="RefSeq" id="WP_043868336.1">
    <property type="nucleotide sequence ID" value="NZ_CP004393.1"/>
</dbReference>
<name>A0A0B5DYG8_9RHOB</name>
<dbReference type="InterPro" id="IPR011356">
    <property type="entry name" value="Leucine_aapep/pepB"/>
</dbReference>
<evidence type="ECO:0000256" key="3">
    <source>
        <dbReference type="ARBA" id="ARBA00022670"/>
    </source>
</evidence>
<dbReference type="Proteomes" id="UP000031521">
    <property type="component" value="Chromosome"/>
</dbReference>
<dbReference type="InterPro" id="IPR048816">
    <property type="entry name" value="Peptidase_M17_N_1"/>
</dbReference>
<dbReference type="HOGENOM" id="CLU_013734_2_1_5"/>
<proteinExistence type="inferred from homology"/>
<dbReference type="InterPro" id="IPR000819">
    <property type="entry name" value="Peptidase_M17_C"/>
</dbReference>
<dbReference type="GO" id="GO:0006508">
    <property type="term" value="P:proteolysis"/>
    <property type="evidence" value="ECO:0007669"/>
    <property type="project" value="UniProtKB-KW"/>
</dbReference>
<evidence type="ECO:0000256" key="1">
    <source>
        <dbReference type="ARBA" id="ARBA00009528"/>
    </source>
</evidence>
<dbReference type="Pfam" id="PF00883">
    <property type="entry name" value="Peptidase_M17"/>
    <property type="match status" value="1"/>
</dbReference>
<dbReference type="GO" id="GO:0005737">
    <property type="term" value="C:cytoplasm"/>
    <property type="evidence" value="ECO:0007669"/>
    <property type="project" value="InterPro"/>
</dbReference>
<dbReference type="OrthoDB" id="9809354at2"/>
<dbReference type="Gene3D" id="3.40.220.10">
    <property type="entry name" value="Leucine Aminopeptidase, subunit E, domain 1"/>
    <property type="match status" value="1"/>
</dbReference>
<accession>A0A0B5DYG8</accession>
<dbReference type="AlphaFoldDB" id="A0A0B5DYG8"/>
<dbReference type="SUPFAM" id="SSF53187">
    <property type="entry name" value="Zn-dependent exopeptidases"/>
    <property type="match status" value="1"/>
</dbReference>
<dbReference type="CDD" id="cd00433">
    <property type="entry name" value="Peptidase_M17"/>
    <property type="match status" value="1"/>
</dbReference>
<keyword evidence="2 7" id="KW-0031">Aminopeptidase</keyword>
<dbReference type="PROSITE" id="PS00631">
    <property type="entry name" value="CYTOSOL_AP"/>
    <property type="match status" value="1"/>
</dbReference>
<organism evidence="7 8">
    <name type="scientific">Celeribacter indicus</name>
    <dbReference type="NCBI Taxonomy" id="1208324"/>
    <lineage>
        <taxon>Bacteria</taxon>
        <taxon>Pseudomonadati</taxon>
        <taxon>Pseudomonadota</taxon>
        <taxon>Alphaproteobacteria</taxon>
        <taxon>Rhodobacterales</taxon>
        <taxon>Roseobacteraceae</taxon>
        <taxon>Celeribacter</taxon>
    </lineage>
</organism>
<dbReference type="Pfam" id="PF21337">
    <property type="entry name" value="Peptidase_M17_N_1"/>
    <property type="match status" value="1"/>
</dbReference>
<evidence type="ECO:0000313" key="7">
    <source>
        <dbReference type="EMBL" id="AJE45242.1"/>
    </source>
</evidence>
<gene>
    <name evidence="7" type="ORF">P73_0527</name>
</gene>
<dbReference type="GO" id="GO:0070006">
    <property type="term" value="F:metalloaminopeptidase activity"/>
    <property type="evidence" value="ECO:0007669"/>
    <property type="project" value="InterPro"/>
</dbReference>